<gene>
    <name evidence="2" type="ORF">BKM31_12875</name>
</gene>
<sequence length="122" mass="13825">MTEDFPALFDELHSQHERARVRARRAAERAAQLRQRIEELARERPFGTAPVRDAAARTEEAIQAAEQAAVDARAGYRHAAQTVRRAARMHELAAELGVGDTEWHRRRAEELRAEAAEDDHHG</sequence>
<dbReference type="Proteomes" id="UP000190797">
    <property type="component" value="Chromosome"/>
</dbReference>
<dbReference type="AlphaFoldDB" id="A0A1U9ZWF2"/>
<evidence type="ECO:0000256" key="1">
    <source>
        <dbReference type="SAM" id="Coils"/>
    </source>
</evidence>
<reference evidence="3" key="1">
    <citation type="journal article" date="2017" name="Med. Chem. Commun.">
        <title>Nonomuraea sp. ATCC 55076 harbours the largest actinomycete chromosome to date and the kistamicin biosynthetic gene cluster.</title>
        <authorList>
            <person name="Nazari B."/>
            <person name="Forneris C.C."/>
            <person name="Gibson M.I."/>
            <person name="Moon K."/>
            <person name="Schramma K.R."/>
            <person name="Seyedsayamdost M.R."/>
        </authorList>
    </citation>
    <scope>NUCLEOTIDE SEQUENCE [LARGE SCALE GENOMIC DNA]</scope>
    <source>
        <strain evidence="3">ATCC 55076</strain>
    </source>
</reference>
<dbReference type="KEGG" id="noa:BKM31_12875"/>
<organism evidence="2 3">
    <name type="scientific">[Actinomadura] parvosata subsp. kistnae</name>
    <dbReference type="NCBI Taxonomy" id="1909395"/>
    <lineage>
        <taxon>Bacteria</taxon>
        <taxon>Bacillati</taxon>
        <taxon>Actinomycetota</taxon>
        <taxon>Actinomycetes</taxon>
        <taxon>Streptosporangiales</taxon>
        <taxon>Streptosporangiaceae</taxon>
        <taxon>Nonomuraea</taxon>
    </lineage>
</organism>
<evidence type="ECO:0000313" key="2">
    <source>
        <dbReference type="EMBL" id="AQZ62239.1"/>
    </source>
</evidence>
<keyword evidence="1" id="KW-0175">Coiled coil</keyword>
<feature type="coiled-coil region" evidence="1">
    <location>
        <begin position="16"/>
        <end position="43"/>
    </location>
</feature>
<accession>A0A1U9ZWF2</accession>
<keyword evidence="3" id="KW-1185">Reference proteome</keyword>
<name>A0A1U9ZWF2_9ACTN</name>
<dbReference type="EMBL" id="CP017717">
    <property type="protein sequence ID" value="AQZ62239.1"/>
    <property type="molecule type" value="Genomic_DNA"/>
</dbReference>
<protein>
    <submittedName>
        <fullName evidence="2">Uncharacterized protein</fullName>
    </submittedName>
</protein>
<proteinExistence type="predicted"/>
<dbReference type="RefSeq" id="WP_080038392.1">
    <property type="nucleotide sequence ID" value="NZ_CP017717.1"/>
</dbReference>
<evidence type="ECO:0000313" key="3">
    <source>
        <dbReference type="Proteomes" id="UP000190797"/>
    </source>
</evidence>